<evidence type="ECO:0000313" key="1">
    <source>
        <dbReference type="EMBL" id="XAG22092.1"/>
    </source>
</evidence>
<accession>A0AAU6SQ49</accession>
<name>A0AAU6SQ49_UNCXX</name>
<organism evidence="1">
    <name type="scientific">bacterium 19PA01SH03</name>
    <dbReference type="NCBI Taxonomy" id="2920705"/>
    <lineage>
        <taxon>Bacteria</taxon>
    </lineage>
</organism>
<proteinExistence type="predicted"/>
<sequence length="181" mass="21316">MQTKIKIRKELFLAIYYNEHFSANNLKSFPLDSDEKEYLSDEYVEKKLKEMSLIGAVLSCGFDKHGDELFSKGFMFNHTEWEVVDYDNYSEDSNYLSLKKESLLTILQDKQSELSESYSLHKRVWKHFNRLCAQYSELRPCIEQYISEHDNRRLDLKAEMLAVENAINFYKNTAHPAESGS</sequence>
<protein>
    <submittedName>
        <fullName evidence="1">Uncharacterized protein</fullName>
    </submittedName>
</protein>
<gene>
    <name evidence="1" type="ORF">MRN70_04600</name>
</gene>
<dbReference type="AlphaFoldDB" id="A0AAU6SQ49"/>
<dbReference type="EMBL" id="CP095338">
    <property type="protein sequence ID" value="XAG22092.1"/>
    <property type="molecule type" value="Genomic_DNA"/>
</dbReference>
<reference evidence="1" key="1">
    <citation type="submission" date="2022-03" db="EMBL/GenBank/DDBJ databases">
        <title>Sea Food Isolates.</title>
        <authorList>
            <person name="Li c."/>
        </authorList>
    </citation>
    <scope>NUCLEOTIDE SEQUENCE</scope>
    <source>
        <strain evidence="1">19PA01SH03</strain>
    </source>
</reference>